<protein>
    <recommendedName>
        <fullName evidence="10">GH16 domain-containing protein</fullName>
    </recommendedName>
</protein>
<evidence type="ECO:0000256" key="8">
    <source>
        <dbReference type="ARBA" id="ARBA00023316"/>
    </source>
</evidence>
<comment type="caution">
    <text evidence="11">The sequence shown here is derived from an EMBL/GenBank/DDBJ whole genome shotgun (WGS) entry which is preliminary data.</text>
</comment>
<organism evidence="11 12">
    <name type="scientific">Smittium angustum</name>
    <dbReference type="NCBI Taxonomy" id="133377"/>
    <lineage>
        <taxon>Eukaryota</taxon>
        <taxon>Fungi</taxon>
        <taxon>Fungi incertae sedis</taxon>
        <taxon>Zoopagomycota</taxon>
        <taxon>Kickxellomycotina</taxon>
        <taxon>Harpellomycetes</taxon>
        <taxon>Harpellales</taxon>
        <taxon>Legeriomycetaceae</taxon>
        <taxon>Smittium</taxon>
    </lineage>
</organism>
<dbReference type="InterPro" id="IPR000757">
    <property type="entry name" value="Beta-glucanase-like"/>
</dbReference>
<dbReference type="SUPFAM" id="SSF49899">
    <property type="entry name" value="Concanavalin A-like lectins/glucanases"/>
    <property type="match status" value="1"/>
</dbReference>
<keyword evidence="4" id="KW-0735">Signal-anchor</keyword>
<dbReference type="GO" id="GO:0015926">
    <property type="term" value="F:glucosidase activity"/>
    <property type="evidence" value="ECO:0007669"/>
    <property type="project" value="TreeGrafter"/>
</dbReference>
<dbReference type="Proteomes" id="UP000245591">
    <property type="component" value="Unassembled WGS sequence"/>
</dbReference>
<evidence type="ECO:0000256" key="1">
    <source>
        <dbReference type="ARBA" id="ARBA00004606"/>
    </source>
</evidence>
<evidence type="ECO:0000313" key="12">
    <source>
        <dbReference type="Proteomes" id="UP000245591"/>
    </source>
</evidence>
<dbReference type="GO" id="GO:0006078">
    <property type="term" value="P:(1-&gt;6)-beta-D-glucan biosynthetic process"/>
    <property type="evidence" value="ECO:0007669"/>
    <property type="project" value="TreeGrafter"/>
</dbReference>
<evidence type="ECO:0000256" key="5">
    <source>
        <dbReference type="ARBA" id="ARBA00022989"/>
    </source>
</evidence>
<dbReference type="PANTHER" id="PTHR31361">
    <property type="entry name" value="BETA-GLUCAN SYNTHESIS-ASSOCIATED PROTEIN KRE6-RELATED"/>
    <property type="match status" value="1"/>
</dbReference>
<dbReference type="GO" id="GO:0005886">
    <property type="term" value="C:plasma membrane"/>
    <property type="evidence" value="ECO:0007669"/>
    <property type="project" value="TreeGrafter"/>
</dbReference>
<evidence type="ECO:0000313" key="11">
    <source>
        <dbReference type="EMBL" id="PVZ99431.1"/>
    </source>
</evidence>
<sequence>MKGKYIKRKISEPEKTFTSIAFNKRGSLSTGSHDIGNKTCIDGQSVPFDTDVTMTNGFTRTASGMNQISKNFSGAQTESDQNSEKIAIYKKIYLCYFCGMRILPLVLVFFVIMFLFLVLPILTILKMKKVKILPKDPFEGISYEDIHFYKLAKNYTVVDQPLVPNKFFIDPDTPKKDMKWKSSNGETWVLVFSDEFNKDGRDFNPGKDPVWESQDLWYWSTQNLEYLTHENVYTKNGSMFLTLKKESIRKGLNFTSGMVNSWNKFCFQGGYLEARVSLPGKGNVAGYWPAIWTLGNLGRAGFGSTVDGLWPYSYNTCDSSVLPNQANPYLSKLPGQRLNACVCKGDHPSPGIGRGAPEIDMFEATVEYGGVPSLSMSYQVAPFDFHSKFKKKYTKIFNPGQRIPGQTKYNMYLGDDMQQTLSALHYVDSSVSGGREYQVYGFEYEPGPDGYIQWYADGIPVWRVDAKSVGPNEISRVSQRVIPEEPMYIIMNLGISENFGAIDMDNLEFPASLYIDYVRLYQHPKRIKLSCDPPDRPTAKYILNHPRAYFNRNYTTWKETGYGLPKYDFSGCKK</sequence>
<dbReference type="EMBL" id="MBFU01000433">
    <property type="protein sequence ID" value="PVZ99431.1"/>
    <property type="molecule type" value="Genomic_DNA"/>
</dbReference>
<dbReference type="InterPro" id="IPR013320">
    <property type="entry name" value="ConA-like_dom_sf"/>
</dbReference>
<evidence type="ECO:0000256" key="9">
    <source>
        <dbReference type="SAM" id="Phobius"/>
    </source>
</evidence>
<dbReference type="Gene3D" id="2.60.120.200">
    <property type="match status" value="1"/>
</dbReference>
<keyword evidence="3 9" id="KW-0812">Transmembrane</keyword>
<gene>
    <name evidence="11" type="ORF">BB558_004547</name>
</gene>
<evidence type="ECO:0000256" key="6">
    <source>
        <dbReference type="ARBA" id="ARBA00023136"/>
    </source>
</evidence>
<feature type="transmembrane region" description="Helical" evidence="9">
    <location>
        <begin position="102"/>
        <end position="125"/>
    </location>
</feature>
<comment type="subcellular location">
    <subcellularLocation>
        <location evidence="1">Membrane</location>
        <topology evidence="1">Single-pass type II membrane protein</topology>
    </subcellularLocation>
</comment>
<reference evidence="11 12" key="1">
    <citation type="journal article" date="2018" name="MBio">
        <title>Comparative Genomics Reveals the Core Gene Toolbox for the Fungus-Insect Symbiosis.</title>
        <authorList>
            <person name="Wang Y."/>
            <person name="Stata M."/>
            <person name="Wang W."/>
            <person name="Stajich J.E."/>
            <person name="White M.M."/>
            <person name="Moncalvo J.M."/>
        </authorList>
    </citation>
    <scope>NUCLEOTIDE SEQUENCE [LARGE SCALE GENOMIC DNA]</scope>
    <source>
        <strain evidence="11 12">AUS-126-30</strain>
    </source>
</reference>
<dbReference type="Pfam" id="PF03935">
    <property type="entry name" value="SKN1_KRE6_Sbg1"/>
    <property type="match status" value="1"/>
</dbReference>
<dbReference type="InterPro" id="IPR005629">
    <property type="entry name" value="Skn1/Kre6/Sbg1"/>
</dbReference>
<accession>A0A2U1J2X4</accession>
<feature type="domain" description="GH16" evidence="10">
    <location>
        <begin position="136"/>
        <end position="526"/>
    </location>
</feature>
<name>A0A2U1J2X4_SMIAN</name>
<keyword evidence="8" id="KW-0961">Cell wall biogenesis/degradation</keyword>
<dbReference type="PANTHER" id="PTHR31361:SF1">
    <property type="entry name" value="BETA-GLUCAN SYNTHESIS-ASSOCIATED PROTEIN KRE6-RELATED"/>
    <property type="match status" value="1"/>
</dbReference>
<dbReference type="GO" id="GO:0071555">
    <property type="term" value="P:cell wall organization"/>
    <property type="evidence" value="ECO:0007669"/>
    <property type="project" value="UniProtKB-KW"/>
</dbReference>
<dbReference type="GO" id="GO:0005789">
    <property type="term" value="C:endoplasmic reticulum membrane"/>
    <property type="evidence" value="ECO:0007669"/>
    <property type="project" value="TreeGrafter"/>
</dbReference>
<dbReference type="AlphaFoldDB" id="A0A2U1J2X4"/>
<keyword evidence="6 9" id="KW-0472">Membrane</keyword>
<evidence type="ECO:0000256" key="2">
    <source>
        <dbReference type="ARBA" id="ARBA00010962"/>
    </source>
</evidence>
<evidence type="ECO:0000256" key="7">
    <source>
        <dbReference type="ARBA" id="ARBA00023180"/>
    </source>
</evidence>
<keyword evidence="5 9" id="KW-1133">Transmembrane helix</keyword>
<keyword evidence="7" id="KW-0325">Glycoprotein</keyword>
<evidence type="ECO:0000259" key="10">
    <source>
        <dbReference type="PROSITE" id="PS51762"/>
    </source>
</evidence>
<evidence type="ECO:0000256" key="4">
    <source>
        <dbReference type="ARBA" id="ARBA00022968"/>
    </source>
</evidence>
<comment type="similarity">
    <text evidence="2">Belongs to the SKN1/KRE6 family.</text>
</comment>
<proteinExistence type="inferred from homology"/>
<dbReference type="PROSITE" id="PS51762">
    <property type="entry name" value="GH16_2"/>
    <property type="match status" value="1"/>
</dbReference>
<evidence type="ECO:0000256" key="3">
    <source>
        <dbReference type="ARBA" id="ARBA00022692"/>
    </source>
</evidence>
<keyword evidence="12" id="KW-1185">Reference proteome</keyword>